<protein>
    <submittedName>
        <fullName evidence="7">Outer membrane beta-barrel protein</fullName>
    </submittedName>
</protein>
<reference evidence="7 8" key="1">
    <citation type="submission" date="2019-12" db="EMBL/GenBank/DDBJ databases">
        <title>Genomic-based taxomic classification of the family Erythrobacteraceae.</title>
        <authorList>
            <person name="Xu L."/>
        </authorList>
    </citation>
    <scope>NUCLEOTIDE SEQUENCE [LARGE SCALE GENOMIC DNA]</scope>
    <source>
        <strain evidence="7 8">DSM 16225</strain>
    </source>
</reference>
<feature type="chain" id="PRO_5032900357" evidence="5">
    <location>
        <begin position="23"/>
        <end position="220"/>
    </location>
</feature>
<comment type="subcellular location">
    <subcellularLocation>
        <location evidence="1">Membrane</location>
    </subcellularLocation>
</comment>
<dbReference type="OrthoDB" id="8222426at2"/>
<comment type="similarity">
    <text evidence="4">Belongs to the Omp25/RopB family.</text>
</comment>
<dbReference type="InterPro" id="IPR051692">
    <property type="entry name" value="OMP-like"/>
</dbReference>
<evidence type="ECO:0000256" key="2">
    <source>
        <dbReference type="ARBA" id="ARBA00022729"/>
    </source>
</evidence>
<keyword evidence="2 5" id="KW-0732">Signal</keyword>
<evidence type="ECO:0000313" key="7">
    <source>
        <dbReference type="EMBL" id="MXO50683.1"/>
    </source>
</evidence>
<proteinExistence type="inferred from homology"/>
<accession>A0A844Y012</accession>
<feature type="signal peptide" evidence="5">
    <location>
        <begin position="1"/>
        <end position="22"/>
    </location>
</feature>
<comment type="caution">
    <text evidence="7">The sequence shown here is derived from an EMBL/GenBank/DDBJ whole genome shotgun (WGS) entry which is preliminary data.</text>
</comment>
<evidence type="ECO:0000256" key="1">
    <source>
        <dbReference type="ARBA" id="ARBA00004370"/>
    </source>
</evidence>
<evidence type="ECO:0000256" key="3">
    <source>
        <dbReference type="ARBA" id="ARBA00023136"/>
    </source>
</evidence>
<keyword evidence="3" id="KW-0472">Membrane</keyword>
<evidence type="ECO:0000256" key="5">
    <source>
        <dbReference type="SAM" id="SignalP"/>
    </source>
</evidence>
<dbReference type="InterPro" id="IPR027385">
    <property type="entry name" value="Beta-barrel_OMP"/>
</dbReference>
<sequence length="220" mass="23380">MNKFAALLVAGTAAAVATPAMAQDNTPFTGPRVEVLGGYDVSKAGSTVDDDANEDNDQSIEGIGYGVGVGYDFNAGGVVLGLEAELADSTASTEFEDGDFEGFGLGEVETGRDLYVGARVGVLAQPDLLIYAKGGYTNARYNVESSFDGEQYNSKIDTDGFRVGAGVEYALNPNTFAKVEYRYSNYSDAELDFEGDAPDVDLGEIDTDRHQVMVGFGYRF</sequence>
<evidence type="ECO:0000313" key="8">
    <source>
        <dbReference type="Proteomes" id="UP000444185"/>
    </source>
</evidence>
<dbReference type="PANTHER" id="PTHR34001">
    <property type="entry name" value="BLL7405 PROTEIN"/>
    <property type="match status" value="1"/>
</dbReference>
<dbReference type="EMBL" id="WTYF01000004">
    <property type="protein sequence ID" value="MXO50683.1"/>
    <property type="molecule type" value="Genomic_DNA"/>
</dbReference>
<dbReference type="InterPro" id="IPR011250">
    <property type="entry name" value="OMP/PagP_B-barrel"/>
</dbReference>
<dbReference type="RefSeq" id="WP_160607260.1">
    <property type="nucleotide sequence ID" value="NZ_WTYF01000004.1"/>
</dbReference>
<dbReference type="PANTHER" id="PTHR34001:SF3">
    <property type="entry name" value="BLL7405 PROTEIN"/>
    <property type="match status" value="1"/>
</dbReference>
<organism evidence="7 8">
    <name type="scientific">Qipengyuania gaetbuli</name>
    <dbReference type="NCBI Taxonomy" id="266952"/>
    <lineage>
        <taxon>Bacteria</taxon>
        <taxon>Pseudomonadati</taxon>
        <taxon>Pseudomonadota</taxon>
        <taxon>Alphaproteobacteria</taxon>
        <taxon>Sphingomonadales</taxon>
        <taxon>Erythrobacteraceae</taxon>
        <taxon>Qipengyuania</taxon>
    </lineage>
</organism>
<evidence type="ECO:0000259" key="6">
    <source>
        <dbReference type="Pfam" id="PF13505"/>
    </source>
</evidence>
<dbReference type="Proteomes" id="UP000444185">
    <property type="component" value="Unassembled WGS sequence"/>
</dbReference>
<keyword evidence="8" id="KW-1185">Reference proteome</keyword>
<dbReference type="AlphaFoldDB" id="A0A844Y012"/>
<dbReference type="Pfam" id="PF13505">
    <property type="entry name" value="OMP_b-brl"/>
    <property type="match status" value="1"/>
</dbReference>
<gene>
    <name evidence="7" type="ORF">GRI42_05115</name>
</gene>
<dbReference type="SUPFAM" id="SSF56925">
    <property type="entry name" value="OMPA-like"/>
    <property type="match status" value="1"/>
</dbReference>
<feature type="domain" description="Outer membrane protein beta-barrel" evidence="6">
    <location>
        <begin position="11"/>
        <end position="220"/>
    </location>
</feature>
<name>A0A844Y012_9SPHN</name>
<dbReference type="GO" id="GO:0016020">
    <property type="term" value="C:membrane"/>
    <property type="evidence" value="ECO:0007669"/>
    <property type="project" value="UniProtKB-SubCell"/>
</dbReference>
<evidence type="ECO:0000256" key="4">
    <source>
        <dbReference type="ARBA" id="ARBA00038306"/>
    </source>
</evidence>
<dbReference type="Gene3D" id="2.40.160.20">
    <property type="match status" value="1"/>
</dbReference>